<evidence type="ECO:0000313" key="2">
    <source>
        <dbReference type="EMBL" id="KAK0736563.1"/>
    </source>
</evidence>
<proteinExistence type="predicted"/>
<comment type="caution">
    <text evidence="2">The sequence shown here is derived from an EMBL/GenBank/DDBJ whole genome shotgun (WGS) entry which is preliminary data.</text>
</comment>
<dbReference type="EMBL" id="JAUKTV010000006">
    <property type="protein sequence ID" value="KAK0736563.1"/>
    <property type="molecule type" value="Genomic_DNA"/>
</dbReference>
<sequence>MVRAGGLYYIYTIGFLVSVAQTFSSFQSRKRDPPTHRPLACRRGCVFLDFNLMIKLNIIIYYNINRNLSTLNIIKKKKVSIKIFTSITIIYKNRLRKGIEKVILIYNKAYKIFKVEKSNRNIINLRFGGCFILYDYYRDID</sequence>
<keyword evidence="1" id="KW-0812">Transmembrane</keyword>
<feature type="transmembrane region" description="Helical" evidence="1">
    <location>
        <begin position="46"/>
        <end position="64"/>
    </location>
</feature>
<evidence type="ECO:0000313" key="3">
    <source>
        <dbReference type="Proteomes" id="UP001172159"/>
    </source>
</evidence>
<name>A0AA40EHV4_9PEZI</name>
<reference evidence="2" key="1">
    <citation type="submission" date="2023-06" db="EMBL/GenBank/DDBJ databases">
        <title>Genome-scale phylogeny and comparative genomics of the fungal order Sordariales.</title>
        <authorList>
            <consortium name="Lawrence Berkeley National Laboratory"/>
            <person name="Hensen N."/>
            <person name="Bonometti L."/>
            <person name="Westerberg I."/>
            <person name="Brannstrom I.O."/>
            <person name="Guillou S."/>
            <person name="Cros-Aarteil S."/>
            <person name="Calhoun S."/>
            <person name="Haridas S."/>
            <person name="Kuo A."/>
            <person name="Mondo S."/>
            <person name="Pangilinan J."/>
            <person name="Riley R."/>
            <person name="Labutti K."/>
            <person name="Andreopoulos B."/>
            <person name="Lipzen A."/>
            <person name="Chen C."/>
            <person name="Yanf M."/>
            <person name="Daum C."/>
            <person name="Ng V."/>
            <person name="Clum A."/>
            <person name="Steindorff A."/>
            <person name="Ohm R."/>
            <person name="Martin F."/>
            <person name="Silar P."/>
            <person name="Natvig D."/>
            <person name="Lalanne C."/>
            <person name="Gautier V."/>
            <person name="Ament-Velasquez S.L."/>
            <person name="Kruys A."/>
            <person name="Hutchinson M.I."/>
            <person name="Powell A.J."/>
            <person name="Barry K."/>
            <person name="Miller A.N."/>
            <person name="Grigoriev I.V."/>
            <person name="Debuchy R."/>
            <person name="Gladieux P."/>
            <person name="Thoren M.H."/>
            <person name="Johannesson H."/>
        </authorList>
    </citation>
    <scope>NUCLEOTIDE SEQUENCE</scope>
    <source>
        <strain evidence="2">CBS 540.89</strain>
    </source>
</reference>
<keyword evidence="1" id="KW-0472">Membrane</keyword>
<accession>A0AA40EHV4</accession>
<feature type="transmembrane region" description="Helical" evidence="1">
    <location>
        <begin position="6"/>
        <end position="26"/>
    </location>
</feature>
<gene>
    <name evidence="2" type="ORF">B0T21DRAFT_348608</name>
</gene>
<protein>
    <submittedName>
        <fullName evidence="2">Uncharacterized protein</fullName>
    </submittedName>
</protein>
<dbReference type="AlphaFoldDB" id="A0AA40EHV4"/>
<evidence type="ECO:0000256" key="1">
    <source>
        <dbReference type="SAM" id="Phobius"/>
    </source>
</evidence>
<organism evidence="2 3">
    <name type="scientific">Apiosordaria backusii</name>
    <dbReference type="NCBI Taxonomy" id="314023"/>
    <lineage>
        <taxon>Eukaryota</taxon>
        <taxon>Fungi</taxon>
        <taxon>Dikarya</taxon>
        <taxon>Ascomycota</taxon>
        <taxon>Pezizomycotina</taxon>
        <taxon>Sordariomycetes</taxon>
        <taxon>Sordariomycetidae</taxon>
        <taxon>Sordariales</taxon>
        <taxon>Lasiosphaeriaceae</taxon>
        <taxon>Apiosordaria</taxon>
    </lineage>
</organism>
<keyword evidence="3" id="KW-1185">Reference proteome</keyword>
<keyword evidence="1" id="KW-1133">Transmembrane helix</keyword>
<dbReference type="Proteomes" id="UP001172159">
    <property type="component" value="Unassembled WGS sequence"/>
</dbReference>